<name>A0AAV7K5F4_9METZ</name>
<dbReference type="Gene3D" id="1.10.10.2430">
    <property type="entry name" value="NFRKB winged helix-like domain"/>
    <property type="match status" value="1"/>
</dbReference>
<feature type="domain" description="Nuclear factor related to kappa-B-binding protein second winged helix" evidence="3">
    <location>
        <begin position="421"/>
        <end position="557"/>
    </location>
</feature>
<organism evidence="4 5">
    <name type="scientific">Oopsacas minuta</name>
    <dbReference type="NCBI Taxonomy" id="111878"/>
    <lineage>
        <taxon>Eukaryota</taxon>
        <taxon>Metazoa</taxon>
        <taxon>Porifera</taxon>
        <taxon>Hexactinellida</taxon>
        <taxon>Hexasterophora</taxon>
        <taxon>Lyssacinosida</taxon>
        <taxon>Leucopsacidae</taxon>
        <taxon>Oopsacas</taxon>
    </lineage>
</organism>
<dbReference type="AlphaFoldDB" id="A0AAV7K5F4"/>
<dbReference type="InterPro" id="IPR057748">
    <property type="entry name" value="NFRKB_WH_2"/>
</dbReference>
<protein>
    <submittedName>
        <fullName evidence="4">Nuclear factor related to kappa-B-binding protein-like</fullName>
    </submittedName>
</protein>
<feature type="compositionally biased region" description="Low complexity" evidence="1">
    <location>
        <begin position="614"/>
        <end position="629"/>
    </location>
</feature>
<dbReference type="Proteomes" id="UP001165289">
    <property type="component" value="Unassembled WGS sequence"/>
</dbReference>
<feature type="region of interest" description="Disordered" evidence="1">
    <location>
        <begin position="598"/>
        <end position="639"/>
    </location>
</feature>
<dbReference type="PANTHER" id="PTHR13052:SF3">
    <property type="entry name" value="NUCLEAR FACTOR RELATED TO KAPPA-B-BINDING PROTEIN"/>
    <property type="match status" value="1"/>
</dbReference>
<proteinExistence type="predicted"/>
<dbReference type="Pfam" id="PF25793">
    <property type="entry name" value="WHD_2nd_NFRKB"/>
    <property type="match status" value="1"/>
</dbReference>
<evidence type="ECO:0000256" key="1">
    <source>
        <dbReference type="SAM" id="MobiDB-lite"/>
    </source>
</evidence>
<dbReference type="InterPro" id="IPR038106">
    <property type="entry name" value="NFRKB_winged_sf"/>
</dbReference>
<dbReference type="GO" id="GO:0031011">
    <property type="term" value="C:Ino80 complex"/>
    <property type="evidence" value="ECO:0007669"/>
    <property type="project" value="InterPro"/>
</dbReference>
<gene>
    <name evidence="4" type="ORF">LOD99_2040</name>
</gene>
<accession>A0AAV7K5F4</accession>
<comment type="caution">
    <text evidence="4">The sequence shown here is derived from an EMBL/GenBank/DDBJ whole genome shotgun (WGS) entry which is preliminary data.</text>
</comment>
<evidence type="ECO:0000313" key="4">
    <source>
        <dbReference type="EMBL" id="KAI6655541.1"/>
    </source>
</evidence>
<evidence type="ECO:0000313" key="5">
    <source>
        <dbReference type="Proteomes" id="UP001165289"/>
    </source>
</evidence>
<evidence type="ECO:0000259" key="2">
    <source>
        <dbReference type="Pfam" id="PF14465"/>
    </source>
</evidence>
<dbReference type="PANTHER" id="PTHR13052">
    <property type="entry name" value="NFRKB-RELATED"/>
    <property type="match status" value="1"/>
</dbReference>
<dbReference type="EMBL" id="JAKMXF010000188">
    <property type="protein sequence ID" value="KAI6655541.1"/>
    <property type="molecule type" value="Genomic_DNA"/>
</dbReference>
<sequence>MLQIISGEDKDSTDIPLDLLDSVEIWNQVLSHHTWSHLLSDSEREQLSSLLPDIPPDEQRDNLKQLFGRKEFRFGTTPLTQAYYTLKQLIPHCKDWICLEARNSAKRQHHMMSQLYSQIVAGLCDSRKRSHSLDGLDNDRKKLYKIQNELWRTDRITYDTDKAKRDRVKTLLHTRVPPLPHGTTHRDIESKIRDIMHRHNYQPPVDRTHTQPLPLLIKNRPRIKVSKLKLKPALKKTKISKTSHTHPLSRHAPSPDDLSFSPSLLITCSPPCFFILIKQLFYHSPHLKLTLERLEKEVTLWIERQLSDSASDWVDERDDWSDLSQSAVCYLAIETGAYSVMHTPAGFYPLMELKDRTGQWEWIGQGRDQDNRLIIWCRGWFNNMDKSRDSVLDYSYKPPRSPIYSSVNPVSIPTPQDVVLSFRQQETLRYQNPHRSYTYSLNNNRCVVAPVKGVVSRERAGFKVREHTLLDSSRPPCVTILTLVRDAVARLENGEGTRQDICQLVQDSQYINSSASESHINAAVSGALDRLHYEKDPCVRFENSLKLWVYLHRYRTEQLFNEIHHLQIVAINVRKKLLNQLEKDRNTKQTPVIIRFSPINDQEDMSSHPEDPSSRVSSHSDVSTDDVTSPGAVSDTDSD</sequence>
<feature type="domain" description="Nuclear factor related to kappa-B-binding protein winged helix-like" evidence="2">
    <location>
        <begin position="273"/>
        <end position="380"/>
    </location>
</feature>
<evidence type="ECO:0000259" key="3">
    <source>
        <dbReference type="Pfam" id="PF25793"/>
    </source>
</evidence>
<dbReference type="InterPro" id="IPR025220">
    <property type="entry name" value="NFRKB_WH_1"/>
</dbReference>
<dbReference type="Pfam" id="PF14465">
    <property type="entry name" value="WHD_1st_NFRKB"/>
    <property type="match status" value="1"/>
</dbReference>
<keyword evidence="5" id="KW-1185">Reference proteome</keyword>
<dbReference type="InterPro" id="IPR024867">
    <property type="entry name" value="NFRKB"/>
</dbReference>
<reference evidence="4 5" key="1">
    <citation type="journal article" date="2023" name="BMC Biol.">
        <title>The compact genome of the sponge Oopsacas minuta (Hexactinellida) is lacking key metazoan core genes.</title>
        <authorList>
            <person name="Santini S."/>
            <person name="Schenkelaars Q."/>
            <person name="Jourda C."/>
            <person name="Duchesne M."/>
            <person name="Belahbib H."/>
            <person name="Rocher C."/>
            <person name="Selva M."/>
            <person name="Riesgo A."/>
            <person name="Vervoort M."/>
            <person name="Leys S.P."/>
            <person name="Kodjabachian L."/>
            <person name="Le Bivic A."/>
            <person name="Borchiellini C."/>
            <person name="Claverie J.M."/>
            <person name="Renard E."/>
        </authorList>
    </citation>
    <scope>NUCLEOTIDE SEQUENCE [LARGE SCALE GENOMIC DNA]</scope>
    <source>
        <strain evidence="4">SPO-2</strain>
    </source>
</reference>